<dbReference type="EMBL" id="DRDR01000016">
    <property type="protein sequence ID" value="HDL59881.1"/>
    <property type="molecule type" value="Genomic_DNA"/>
</dbReference>
<dbReference type="SUPFAM" id="SSF75138">
    <property type="entry name" value="HprK N-terminal domain-like"/>
    <property type="match status" value="1"/>
</dbReference>
<proteinExistence type="predicted"/>
<keyword evidence="1" id="KW-0808">Transferase</keyword>
<name>A0A7V0LU67_UNCW3</name>
<keyword evidence="1" id="KW-0418">Kinase</keyword>
<gene>
    <name evidence="1" type="ORF">ENH14_00330</name>
</gene>
<dbReference type="Proteomes" id="UP000886381">
    <property type="component" value="Unassembled WGS sequence"/>
</dbReference>
<sequence length="116" mass="12681">MKLKEIIERCNFRVFTPEVNFEDIDITGGYTSDLLSDVMAACEAGSIWVTIQRHLNIVAVAKLKEIPAILITRGLVPEKSTIEKAQAEGVVLLGTELNSFEATGKIYCLLKGIKGA</sequence>
<dbReference type="AlphaFoldDB" id="A0A7V0LU67"/>
<dbReference type="InterPro" id="IPR028979">
    <property type="entry name" value="Ser_kin/Pase_Hpr-like_N_sf"/>
</dbReference>
<comment type="caution">
    <text evidence="1">The sequence shown here is derived from an EMBL/GenBank/DDBJ whole genome shotgun (WGS) entry which is preliminary data.</text>
</comment>
<accession>A0A7V0LU67</accession>
<organism evidence="1">
    <name type="scientific">candidate division WOR-3 bacterium</name>
    <dbReference type="NCBI Taxonomy" id="2052148"/>
    <lineage>
        <taxon>Bacteria</taxon>
        <taxon>Bacteria division WOR-3</taxon>
    </lineage>
</organism>
<evidence type="ECO:0000313" key="1">
    <source>
        <dbReference type="EMBL" id="HDL59881.1"/>
    </source>
</evidence>
<dbReference type="GO" id="GO:0016301">
    <property type="term" value="F:kinase activity"/>
    <property type="evidence" value="ECO:0007669"/>
    <property type="project" value="UniProtKB-KW"/>
</dbReference>
<protein>
    <submittedName>
        <fullName evidence="1">Serine kinase</fullName>
    </submittedName>
</protein>
<dbReference type="Gene3D" id="3.40.1390.20">
    <property type="entry name" value="HprK N-terminal domain-like"/>
    <property type="match status" value="1"/>
</dbReference>
<reference evidence="1" key="1">
    <citation type="journal article" date="2020" name="mSystems">
        <title>Genome- and Community-Level Interaction Insights into Carbon Utilization and Element Cycling Functions of Hydrothermarchaeota in Hydrothermal Sediment.</title>
        <authorList>
            <person name="Zhou Z."/>
            <person name="Liu Y."/>
            <person name="Xu W."/>
            <person name="Pan J."/>
            <person name="Luo Z.H."/>
            <person name="Li M."/>
        </authorList>
    </citation>
    <scope>NUCLEOTIDE SEQUENCE [LARGE SCALE GENOMIC DNA]</scope>
    <source>
        <strain evidence="1">HyVt-28</strain>
    </source>
</reference>